<feature type="domain" description="PAS" evidence="1">
    <location>
        <begin position="302"/>
        <end position="374"/>
    </location>
</feature>
<dbReference type="InterPro" id="IPR035965">
    <property type="entry name" value="PAS-like_dom_sf"/>
</dbReference>
<evidence type="ECO:0000259" key="3">
    <source>
        <dbReference type="PROSITE" id="PS50883"/>
    </source>
</evidence>
<dbReference type="NCBIfam" id="TIGR00229">
    <property type="entry name" value="sensory_box"/>
    <property type="match status" value="3"/>
</dbReference>
<dbReference type="PROSITE" id="PS50883">
    <property type="entry name" value="EAL"/>
    <property type="match status" value="1"/>
</dbReference>
<dbReference type="InterPro" id="IPR000014">
    <property type="entry name" value="PAS"/>
</dbReference>
<dbReference type="SMART" id="SM00052">
    <property type="entry name" value="EAL"/>
    <property type="match status" value="1"/>
</dbReference>
<dbReference type="Pfam" id="PF01590">
    <property type="entry name" value="GAF"/>
    <property type="match status" value="1"/>
</dbReference>
<dbReference type="PANTHER" id="PTHR44757:SF2">
    <property type="entry name" value="BIOFILM ARCHITECTURE MAINTENANCE PROTEIN MBAA"/>
    <property type="match status" value="1"/>
</dbReference>
<accession>A0ABT5N398</accession>
<dbReference type="SMART" id="SM00267">
    <property type="entry name" value="GGDEF"/>
    <property type="match status" value="1"/>
</dbReference>
<dbReference type="SMART" id="SM00065">
    <property type="entry name" value="GAF"/>
    <property type="match status" value="3"/>
</dbReference>
<dbReference type="InterPro" id="IPR035919">
    <property type="entry name" value="EAL_sf"/>
</dbReference>
<dbReference type="InterPro" id="IPR000700">
    <property type="entry name" value="PAS-assoc_C"/>
</dbReference>
<dbReference type="NCBIfam" id="TIGR00254">
    <property type="entry name" value="GGDEF"/>
    <property type="match status" value="1"/>
</dbReference>
<protein>
    <submittedName>
        <fullName evidence="5">EAL domain-containing protein</fullName>
    </submittedName>
</protein>
<comment type="caution">
    <text evidence="5">The sequence shown here is derived from an EMBL/GenBank/DDBJ whole genome shotgun (WGS) entry which is preliminary data.</text>
</comment>
<dbReference type="SMART" id="SM00086">
    <property type="entry name" value="PAC"/>
    <property type="match status" value="4"/>
</dbReference>
<evidence type="ECO:0000259" key="1">
    <source>
        <dbReference type="PROSITE" id="PS50112"/>
    </source>
</evidence>
<dbReference type="Pfam" id="PF13185">
    <property type="entry name" value="GAF_2"/>
    <property type="match status" value="2"/>
</dbReference>
<feature type="domain" description="PAC" evidence="2">
    <location>
        <begin position="1127"/>
        <end position="1179"/>
    </location>
</feature>
<feature type="domain" description="PAC" evidence="2">
    <location>
        <begin position="378"/>
        <end position="430"/>
    </location>
</feature>
<feature type="domain" description="PAC" evidence="2">
    <location>
        <begin position="249"/>
        <end position="301"/>
    </location>
</feature>
<dbReference type="CDD" id="cd00130">
    <property type="entry name" value="PAS"/>
    <property type="match status" value="4"/>
</dbReference>
<proteinExistence type="predicted"/>
<dbReference type="CDD" id="cd01948">
    <property type="entry name" value="EAL"/>
    <property type="match status" value="1"/>
</dbReference>
<dbReference type="InterPro" id="IPR001633">
    <property type="entry name" value="EAL_dom"/>
</dbReference>
<dbReference type="Gene3D" id="3.30.450.40">
    <property type="match status" value="3"/>
</dbReference>
<dbReference type="SUPFAM" id="SSF55781">
    <property type="entry name" value="GAF domain-like"/>
    <property type="match status" value="4"/>
</dbReference>
<dbReference type="InterPro" id="IPR000160">
    <property type="entry name" value="GGDEF_dom"/>
</dbReference>
<dbReference type="InterPro" id="IPR003018">
    <property type="entry name" value="GAF"/>
</dbReference>
<dbReference type="Pfam" id="PF00990">
    <property type="entry name" value="GGDEF"/>
    <property type="match status" value="1"/>
</dbReference>
<dbReference type="Gene3D" id="3.30.70.270">
    <property type="match status" value="1"/>
</dbReference>
<dbReference type="Pfam" id="PF13188">
    <property type="entry name" value="PAS_8"/>
    <property type="match status" value="2"/>
</dbReference>
<feature type="domain" description="EAL" evidence="3">
    <location>
        <begin position="1358"/>
        <end position="1612"/>
    </location>
</feature>
<dbReference type="InterPro" id="IPR001610">
    <property type="entry name" value="PAC"/>
</dbReference>
<evidence type="ECO:0000313" key="6">
    <source>
        <dbReference type="Proteomes" id="UP001528673"/>
    </source>
</evidence>
<gene>
    <name evidence="5" type="ORF">PSQ40_13235</name>
</gene>
<feature type="domain" description="PAS" evidence="1">
    <location>
        <begin position="1056"/>
        <end position="1100"/>
    </location>
</feature>
<dbReference type="PROSITE" id="PS50887">
    <property type="entry name" value="GGDEF"/>
    <property type="match status" value="1"/>
</dbReference>
<name>A0ABT5N398_9BURK</name>
<dbReference type="InterPro" id="IPR013655">
    <property type="entry name" value="PAS_fold_3"/>
</dbReference>
<dbReference type="SMART" id="SM00091">
    <property type="entry name" value="PAS"/>
    <property type="match status" value="3"/>
</dbReference>
<dbReference type="PROSITE" id="PS50112">
    <property type="entry name" value="PAS"/>
    <property type="match status" value="2"/>
</dbReference>
<dbReference type="PROSITE" id="PS50113">
    <property type="entry name" value="PAC"/>
    <property type="match status" value="3"/>
</dbReference>
<feature type="domain" description="GGDEF" evidence="4">
    <location>
        <begin position="1211"/>
        <end position="1349"/>
    </location>
</feature>
<evidence type="ECO:0000259" key="2">
    <source>
        <dbReference type="PROSITE" id="PS50113"/>
    </source>
</evidence>
<dbReference type="SUPFAM" id="SSF55785">
    <property type="entry name" value="PYP-like sensor domain (PAS domain)"/>
    <property type="match status" value="4"/>
</dbReference>
<dbReference type="Pfam" id="PF00563">
    <property type="entry name" value="EAL"/>
    <property type="match status" value="1"/>
</dbReference>
<dbReference type="Gene3D" id="3.30.450.20">
    <property type="entry name" value="PAS domain"/>
    <property type="match status" value="4"/>
</dbReference>
<dbReference type="InterPro" id="IPR029016">
    <property type="entry name" value="GAF-like_dom_sf"/>
</dbReference>
<dbReference type="Gene3D" id="3.20.20.450">
    <property type="entry name" value="EAL domain"/>
    <property type="match status" value="1"/>
</dbReference>
<dbReference type="SUPFAM" id="SSF55073">
    <property type="entry name" value="Nucleotide cyclase"/>
    <property type="match status" value="1"/>
</dbReference>
<organism evidence="5 6">
    <name type="scientific">Curvibacter cyanobacteriorum</name>
    <dbReference type="NCBI Taxonomy" id="3026422"/>
    <lineage>
        <taxon>Bacteria</taxon>
        <taxon>Pseudomonadati</taxon>
        <taxon>Pseudomonadota</taxon>
        <taxon>Betaproteobacteria</taxon>
        <taxon>Burkholderiales</taxon>
        <taxon>Comamonadaceae</taxon>
        <taxon>Curvibacter</taxon>
    </lineage>
</organism>
<dbReference type="InterPro" id="IPR029787">
    <property type="entry name" value="Nucleotide_cyclase"/>
</dbReference>
<evidence type="ECO:0000313" key="5">
    <source>
        <dbReference type="EMBL" id="MDD0839542.1"/>
    </source>
</evidence>
<dbReference type="InterPro" id="IPR052155">
    <property type="entry name" value="Biofilm_reg_signaling"/>
</dbReference>
<keyword evidence="6" id="KW-1185">Reference proteome</keyword>
<dbReference type="PANTHER" id="PTHR44757">
    <property type="entry name" value="DIGUANYLATE CYCLASE DGCP"/>
    <property type="match status" value="1"/>
</dbReference>
<sequence length="1614" mass="177406">MRAEPTAAGPASPFGLLNTDTGPHVERLLRLACSLCQVPLAQLALLEADGLHSQARLGWPDASPLLAPELLGHLLKQRVEPELLTHPSWAQHPWVNAPDGLRFLASVPLLNATGQCLGVLMVGDRQAGRLTPEAWDALEALAAQALLLLEFGRQQSRLQDAEAESEQARQRQTLQAEAQRIAGQVAQVGGWILRLPDKQFAWTSEVAEIHGLPAQAQVSPAQAFAAYALEDQPRLSAAYQDCVRRGQRFDLELQLQRPDQGLLWVRVIGEAVRDERGQVVAVQGALENIDARKRSEEALRESEERFRLAARATADAVWDWNIETDAMWWSDSLAALFGIDLSSLESDSRSWTTRIHPDDEARVLDSLQALLAGAGKQWSEEYRFRRADGSYAPVLDRGFLIRDARGLPRRMVGGLKDLTEQRRARDEAQRDLQTRMSIVRIQQEIATAELDLDGVLALMAERARELAHADGSSVELLEDQETVCLAASGILSARLGDRLGLQDTLSGLVLRQSVTVRCHDTEQDARVNLLVSRVLGVRSVIVAPLLAGGKAIGVMRVVSSRPNSFTLHDETNLQILVATLGGVIQRHRLGAQLQASEAQYRLLFDLNPQPMWVHDVPNLRMLAANKAMLAHYGYDIETLRRMRASDFWVDDQDGGQQARLESITRGEVQLNARRRHRRQDGSLIDVEVTANTITFNGQPARLVIASDVTERLRTERDLLRVSRAQRLLSACNEALVRANTEIGLLQDVARITVEIGGYRMAWVGYVEEDDPGCWVRPVARHGHGTAFLDAIKVSWCADSPYGQGPAGQALRESRMVIVEDLHTNPSYAPWIANARPHGLRALVCLPLHIGSRRFGLFSLYSSEVFHISEDEVQLLQSLAKDLAFGISNLRAREEQGRLQHAVLKLATAVSASTGTAFFEQLVRNMTDALGAQAGFVLSLQPGLATQARLIAGQVNGRPAAEAEAELDLKDTACEVLLREGNWLVRTGLPKLPGVLQVDGAQALVGRRLDNAAGEPVGLVCALFTRSLTQTGFTVSALHIFASRAAAELARQAADTQIRDQASLLDKAQDAILVHRLSGGLVYWNQGAERLYGFTAQEALDPVQGARIERECLHFQLAHSPVLVDGEWTGEIEQHRKDGSALTVESRWTLVRDAFGLAESILSINTDVTARKHAEQEIQRLAFFDALTELPNRQLLMDRLQHALANSTRTGGGGALLFIDLDNFKTLNDTLGHDQGDELLRQVAQRLLVCVRETDTVARLGGDEFVVMLENLGHSSPEVVEHAKRIGDKVLATLGMPFLLAGHQHESSCSIGVAPFMDGHKGISDLLKQADLAMYQAKTAGRNTLRFFDPVMQAEVSARAALEAALRQALARGEFLLHYQPQTEQGQQVSGVEALVRWRHPVHGMVSPAEFIPLAEDTGLIIPLGRWVLDTACNLLASWARFPSHAHLSVAVNVSSRQFKHPDFVEDVVSALKQSGARPDRLKLELTESLLVDDMESIIERMGVLKALGVGFSLDDFGTGYSSLSYLKRLPLDQLKIDQSFVRDVLTDPNDAAIVRTIINLGRSLGLAVIAEGVESSAQQDFLASHDCHAFQGYAFGKPMAAAELQTFLHQHSLH</sequence>
<dbReference type="CDD" id="cd01949">
    <property type="entry name" value="GGDEF"/>
    <property type="match status" value="1"/>
</dbReference>
<evidence type="ECO:0000259" key="4">
    <source>
        <dbReference type="PROSITE" id="PS50887"/>
    </source>
</evidence>
<reference evidence="5 6" key="1">
    <citation type="submission" date="2023-02" db="EMBL/GenBank/DDBJ databases">
        <title>Bacterial whole genomic sequence of Curvibacter sp. HBC61.</title>
        <authorList>
            <person name="Le V."/>
            <person name="Ko S.-R."/>
            <person name="Ahn C.-Y."/>
            <person name="Oh H.-M."/>
        </authorList>
    </citation>
    <scope>NUCLEOTIDE SEQUENCE [LARGE SCALE GENOMIC DNA]</scope>
    <source>
        <strain evidence="5 6">HBC61</strain>
    </source>
</reference>
<dbReference type="Proteomes" id="UP001528673">
    <property type="component" value="Unassembled WGS sequence"/>
</dbReference>
<dbReference type="EMBL" id="JAQSIP010000005">
    <property type="protein sequence ID" value="MDD0839542.1"/>
    <property type="molecule type" value="Genomic_DNA"/>
</dbReference>
<dbReference type="InterPro" id="IPR043128">
    <property type="entry name" value="Rev_trsase/Diguanyl_cyclase"/>
</dbReference>
<dbReference type="SUPFAM" id="SSF141868">
    <property type="entry name" value="EAL domain-like"/>
    <property type="match status" value="1"/>
</dbReference>
<dbReference type="Pfam" id="PF08447">
    <property type="entry name" value="PAS_3"/>
    <property type="match status" value="2"/>
</dbReference>